<name>K5VL60_AGABU</name>
<dbReference type="GO" id="GO:0005634">
    <property type="term" value="C:nucleus"/>
    <property type="evidence" value="ECO:0007669"/>
    <property type="project" value="UniProtKB-SubCell"/>
</dbReference>
<accession>K5VL60</accession>
<keyword evidence="4" id="KW-0539">Nucleus</keyword>
<dbReference type="GO" id="GO:1990527">
    <property type="term" value="C:Tec1p-Ste12p-Dig1p complex"/>
    <property type="evidence" value="ECO:0007669"/>
    <property type="project" value="TreeGrafter"/>
</dbReference>
<evidence type="ECO:0000256" key="4">
    <source>
        <dbReference type="ARBA" id="ARBA00023242"/>
    </source>
</evidence>
<dbReference type="KEGG" id="abp:AGABI1DRAFT16762"/>
<sequence length="105" mass="12399">QAFGRPVRNMKKFEEGIFSDLRNLKPGVDACLEEPKSPFLDLLFKYQCIRTQKKQKVFYWFSVPHDRLFLDALERDLKREKMGFEPTTHVVGEPALSFTYDPKRS</sequence>
<evidence type="ECO:0000256" key="1">
    <source>
        <dbReference type="ARBA" id="ARBA00004123"/>
    </source>
</evidence>
<dbReference type="SMART" id="SM00424">
    <property type="entry name" value="STE"/>
    <property type="match status" value="1"/>
</dbReference>
<dbReference type="PANTHER" id="PTHR47427:SF1">
    <property type="entry name" value="PROTEIN STE12"/>
    <property type="match status" value="1"/>
</dbReference>
<keyword evidence="2" id="KW-0805">Transcription regulation</keyword>
<feature type="non-terminal residue" evidence="6">
    <location>
        <position position="1"/>
    </location>
</feature>
<protein>
    <recommendedName>
        <fullName evidence="8">STE-domain-containing protein</fullName>
    </recommendedName>
</protein>
<evidence type="ECO:0000313" key="7">
    <source>
        <dbReference type="Proteomes" id="UP000008493"/>
    </source>
</evidence>
<dbReference type="AlphaFoldDB" id="K5VL60"/>
<dbReference type="RefSeq" id="XP_007334228.1">
    <property type="nucleotide sequence ID" value="XM_007334166.1"/>
</dbReference>
<dbReference type="OrthoDB" id="1095242at2759"/>
<comment type="subcellular location">
    <subcellularLocation>
        <location evidence="1">Nucleus</location>
    </subcellularLocation>
</comment>
<feature type="non-terminal residue" evidence="6">
    <location>
        <position position="105"/>
    </location>
</feature>
<dbReference type="InterPro" id="IPR003120">
    <property type="entry name" value="Ste12"/>
</dbReference>
<dbReference type="EMBL" id="JH971419">
    <property type="protein sequence ID" value="EKM75099.1"/>
    <property type="molecule type" value="Genomic_DNA"/>
</dbReference>
<dbReference type="GO" id="GO:0003700">
    <property type="term" value="F:DNA-binding transcription factor activity"/>
    <property type="evidence" value="ECO:0007669"/>
    <property type="project" value="InterPro"/>
</dbReference>
<dbReference type="PANTHER" id="PTHR47427">
    <property type="entry name" value="PROTEIN STE12"/>
    <property type="match status" value="1"/>
</dbReference>
<dbReference type="Pfam" id="PF02200">
    <property type="entry name" value="STE"/>
    <property type="match status" value="1"/>
</dbReference>
<evidence type="ECO:0000256" key="2">
    <source>
        <dbReference type="ARBA" id="ARBA00023015"/>
    </source>
</evidence>
<reference evidence="7" key="1">
    <citation type="journal article" date="2012" name="Proc. Natl. Acad. Sci. U.S.A.">
        <title>Genome sequence of the button mushroom Agaricus bisporus reveals mechanisms governing adaptation to a humic-rich ecological niche.</title>
        <authorList>
            <person name="Morin E."/>
            <person name="Kohler A."/>
            <person name="Baker A.R."/>
            <person name="Foulongne-Oriol M."/>
            <person name="Lombard V."/>
            <person name="Nagy L.G."/>
            <person name="Ohm R.A."/>
            <person name="Patyshakuliyeva A."/>
            <person name="Brun A."/>
            <person name="Aerts A.L."/>
            <person name="Bailey A.M."/>
            <person name="Billette C."/>
            <person name="Coutinho P.M."/>
            <person name="Deakin G."/>
            <person name="Doddapaneni H."/>
            <person name="Floudas D."/>
            <person name="Grimwood J."/>
            <person name="Hilden K."/>
            <person name="Kuees U."/>
            <person name="LaButti K.M."/>
            <person name="Lapidus A."/>
            <person name="Lindquist E.A."/>
            <person name="Lucas S.M."/>
            <person name="Murat C."/>
            <person name="Riley R.W."/>
            <person name="Salamov A.A."/>
            <person name="Schmutz J."/>
            <person name="Subramanian V."/>
            <person name="Woesten H.A.B."/>
            <person name="Xu J."/>
            <person name="Eastwood D.C."/>
            <person name="Foster G.D."/>
            <person name="Sonnenberg A.S."/>
            <person name="Cullen D."/>
            <person name="de Vries R.P."/>
            <person name="Lundell T."/>
            <person name="Hibbett D.S."/>
            <person name="Henrissat B."/>
            <person name="Burton K.S."/>
            <person name="Kerrigan R.W."/>
            <person name="Challen M.P."/>
            <person name="Grigoriev I.V."/>
            <person name="Martin F."/>
        </authorList>
    </citation>
    <scope>NUCLEOTIDE SEQUENCE [LARGE SCALE GENOMIC DNA]</scope>
    <source>
        <strain evidence="7">JB137-S8 / ATCC MYA-4627 / FGSC 10392</strain>
    </source>
</reference>
<dbReference type="InParanoid" id="K5VL60"/>
<organism evidence="6 7">
    <name type="scientific">Agaricus bisporus var. burnettii (strain JB137-S8 / ATCC MYA-4627 / FGSC 10392)</name>
    <name type="common">White button mushroom</name>
    <dbReference type="NCBI Taxonomy" id="597362"/>
    <lineage>
        <taxon>Eukaryota</taxon>
        <taxon>Fungi</taxon>
        <taxon>Dikarya</taxon>
        <taxon>Basidiomycota</taxon>
        <taxon>Agaricomycotina</taxon>
        <taxon>Agaricomycetes</taxon>
        <taxon>Agaricomycetidae</taxon>
        <taxon>Agaricales</taxon>
        <taxon>Agaricineae</taxon>
        <taxon>Agaricaceae</taxon>
        <taxon>Agaricus</taxon>
    </lineage>
</organism>
<dbReference type="GeneID" id="18828715"/>
<dbReference type="HOGENOM" id="CLU_2242824_0_0_1"/>
<dbReference type="GO" id="GO:1990526">
    <property type="term" value="C:Ste12p-Dig1p-Dig2p complex"/>
    <property type="evidence" value="ECO:0007669"/>
    <property type="project" value="TreeGrafter"/>
</dbReference>
<dbReference type="InterPro" id="IPR052127">
    <property type="entry name" value="STE12_transcription_factor"/>
</dbReference>
<proteinExistence type="inferred from homology"/>
<dbReference type="STRING" id="597362.K5VL60"/>
<dbReference type="Proteomes" id="UP000008493">
    <property type="component" value="Unassembled WGS sequence"/>
</dbReference>
<evidence type="ECO:0000256" key="5">
    <source>
        <dbReference type="ARBA" id="ARBA00024345"/>
    </source>
</evidence>
<evidence type="ECO:0008006" key="8">
    <source>
        <dbReference type="Google" id="ProtNLM"/>
    </source>
</evidence>
<keyword evidence="7" id="KW-1185">Reference proteome</keyword>
<gene>
    <name evidence="6" type="ORF">AGABI1DRAFT_16762</name>
</gene>
<evidence type="ECO:0000256" key="3">
    <source>
        <dbReference type="ARBA" id="ARBA00023163"/>
    </source>
</evidence>
<comment type="similarity">
    <text evidence="5">Belongs to the STE12 transcription factor family.</text>
</comment>
<keyword evidence="3" id="KW-0804">Transcription</keyword>
<dbReference type="eggNOG" id="KOG1721">
    <property type="taxonomic scope" value="Eukaryota"/>
</dbReference>
<evidence type="ECO:0000313" key="6">
    <source>
        <dbReference type="EMBL" id="EKM75099.1"/>
    </source>
</evidence>